<evidence type="ECO:0000256" key="3">
    <source>
        <dbReference type="ARBA" id="ARBA00023136"/>
    </source>
</evidence>
<gene>
    <name evidence="9" type="ORF">SU32_14470</name>
</gene>
<keyword evidence="4" id="KW-0564">Palmitate</keyword>
<protein>
    <recommendedName>
        <fullName evidence="11">Outer membrane lipoprotein</fullName>
    </recommendedName>
</protein>
<evidence type="ECO:0000256" key="6">
    <source>
        <dbReference type="ARBA" id="ARBA00023288"/>
    </source>
</evidence>
<dbReference type="PROSITE" id="PS51257">
    <property type="entry name" value="PROKAR_LIPOPROTEIN"/>
    <property type="match status" value="1"/>
</dbReference>
<comment type="similarity">
    <text evidence="7">Belongs to the rhizobiaceae omp10 lipoprotein family.</text>
</comment>
<proteinExistence type="inferred from homology"/>
<dbReference type="EMBL" id="JXMU01000025">
    <property type="protein sequence ID" value="KPB00319.1"/>
    <property type="molecule type" value="Genomic_DNA"/>
</dbReference>
<name>A0A0M9GLL3_9HYPH</name>
<sequence length="122" mass="12449">MRILKSTAAIAVAGIVLSGCVVAGPSAPPPRPAGPTFAEGNWNQGTLASYVFGNGSFVGTAADTGNKVADGNYRYISNNTIQISSYSSVQQKTIVANCLLVAGGTTMNCTNDSGLNFSLTRA</sequence>
<evidence type="ECO:0000256" key="4">
    <source>
        <dbReference type="ARBA" id="ARBA00023139"/>
    </source>
</evidence>
<evidence type="ECO:0008006" key="11">
    <source>
        <dbReference type="Google" id="ProtNLM"/>
    </source>
</evidence>
<dbReference type="OrthoDB" id="7889062at2"/>
<dbReference type="RefSeq" id="WP_144421157.1">
    <property type="nucleotide sequence ID" value="NZ_JXMU01000025.1"/>
</dbReference>
<comment type="caution">
    <text evidence="9">The sequence shown here is derived from an EMBL/GenBank/DDBJ whole genome shotgun (WGS) entry which is preliminary data.</text>
</comment>
<evidence type="ECO:0000256" key="5">
    <source>
        <dbReference type="ARBA" id="ARBA00023237"/>
    </source>
</evidence>
<evidence type="ECO:0000256" key="7">
    <source>
        <dbReference type="ARBA" id="ARBA00044505"/>
    </source>
</evidence>
<feature type="chain" id="PRO_5005836429" description="Outer membrane lipoprotein" evidence="8">
    <location>
        <begin position="24"/>
        <end position="122"/>
    </location>
</feature>
<feature type="signal peptide" evidence="8">
    <location>
        <begin position="1"/>
        <end position="23"/>
    </location>
</feature>
<reference evidence="9 10" key="1">
    <citation type="submission" date="2015-01" db="EMBL/GenBank/DDBJ databases">
        <title>Ahrensia donghaiensis sp. nov., a novel dimethylsulphoniopropionate-cleavage bacterium isolated from seawater and emended descriptions of the genus Ahrensia and Ahrensia kielensis.</title>
        <authorList>
            <person name="Liu J."/>
        </authorList>
    </citation>
    <scope>NUCLEOTIDE SEQUENCE [LARGE SCALE GENOMIC DNA]</scope>
    <source>
        <strain evidence="9 10">LZD062</strain>
    </source>
</reference>
<evidence type="ECO:0000256" key="8">
    <source>
        <dbReference type="SAM" id="SignalP"/>
    </source>
</evidence>
<comment type="subcellular location">
    <subcellularLocation>
        <location evidence="1">Cell outer membrane</location>
        <topology evidence="1">Lipid-anchor</topology>
    </subcellularLocation>
</comment>
<dbReference type="AlphaFoldDB" id="A0A0M9GLL3"/>
<organism evidence="9 10">
    <name type="scientific">Ahrensia marina</name>
    <dbReference type="NCBI Taxonomy" id="1514904"/>
    <lineage>
        <taxon>Bacteria</taxon>
        <taxon>Pseudomonadati</taxon>
        <taxon>Pseudomonadota</taxon>
        <taxon>Alphaproteobacteria</taxon>
        <taxon>Hyphomicrobiales</taxon>
        <taxon>Ahrensiaceae</taxon>
        <taxon>Ahrensia</taxon>
    </lineage>
</organism>
<evidence type="ECO:0000313" key="10">
    <source>
        <dbReference type="Proteomes" id="UP000038011"/>
    </source>
</evidence>
<keyword evidence="6" id="KW-0449">Lipoprotein</keyword>
<keyword evidence="10" id="KW-1185">Reference proteome</keyword>
<keyword evidence="3" id="KW-0472">Membrane</keyword>
<accession>A0A0M9GLL3</accession>
<dbReference type="PATRIC" id="fig|1514904.3.peg.2032"/>
<evidence type="ECO:0000256" key="1">
    <source>
        <dbReference type="ARBA" id="ARBA00004459"/>
    </source>
</evidence>
<dbReference type="InterPro" id="IPR049857">
    <property type="entry name" value="Omp10-like"/>
</dbReference>
<dbReference type="Proteomes" id="UP000038011">
    <property type="component" value="Unassembled WGS sequence"/>
</dbReference>
<dbReference type="Pfam" id="PF26368">
    <property type="entry name" value="OMP10"/>
    <property type="match status" value="1"/>
</dbReference>
<evidence type="ECO:0000313" key="9">
    <source>
        <dbReference type="EMBL" id="KPB00319.1"/>
    </source>
</evidence>
<keyword evidence="2 8" id="KW-0732">Signal</keyword>
<dbReference type="STRING" id="1514904.SU32_14470"/>
<evidence type="ECO:0000256" key="2">
    <source>
        <dbReference type="ARBA" id="ARBA00022729"/>
    </source>
</evidence>
<keyword evidence="5" id="KW-0998">Cell outer membrane</keyword>